<feature type="active site" evidence="3">
    <location>
        <position position="268"/>
    </location>
</feature>
<dbReference type="InterPro" id="IPR001969">
    <property type="entry name" value="Aspartic_peptidase_AS"/>
</dbReference>
<dbReference type="InterPro" id="IPR001461">
    <property type="entry name" value="Aspartic_peptidase_A1"/>
</dbReference>
<dbReference type="GO" id="GO:0004190">
    <property type="term" value="F:aspartic-type endopeptidase activity"/>
    <property type="evidence" value="ECO:0007669"/>
    <property type="project" value="UniProtKB-KW"/>
</dbReference>
<evidence type="ECO:0000256" key="1">
    <source>
        <dbReference type="ARBA" id="ARBA00007447"/>
    </source>
</evidence>
<feature type="active site" evidence="3">
    <location>
        <position position="62"/>
    </location>
</feature>
<feature type="non-terminal residue" evidence="7">
    <location>
        <position position="521"/>
    </location>
</feature>
<organism evidence="7 8">
    <name type="scientific">Aureobasidium melanogenum</name>
    <name type="common">Aureobasidium pullulans var. melanogenum</name>
    <dbReference type="NCBI Taxonomy" id="46634"/>
    <lineage>
        <taxon>Eukaryota</taxon>
        <taxon>Fungi</taxon>
        <taxon>Dikarya</taxon>
        <taxon>Ascomycota</taxon>
        <taxon>Pezizomycotina</taxon>
        <taxon>Dothideomycetes</taxon>
        <taxon>Dothideomycetidae</taxon>
        <taxon>Dothideales</taxon>
        <taxon>Saccotheciaceae</taxon>
        <taxon>Aureobasidium</taxon>
    </lineage>
</organism>
<keyword evidence="5" id="KW-0732">Signal</keyword>
<keyword evidence="4 7" id="KW-0645">Protease</keyword>
<evidence type="ECO:0000313" key="7">
    <source>
        <dbReference type="EMBL" id="KAG9695847.1"/>
    </source>
</evidence>
<dbReference type="Proteomes" id="UP000779574">
    <property type="component" value="Unassembled WGS sequence"/>
</dbReference>
<dbReference type="PROSITE" id="PS00141">
    <property type="entry name" value="ASP_PROTEASE"/>
    <property type="match status" value="1"/>
</dbReference>
<reference evidence="7" key="1">
    <citation type="journal article" date="2021" name="J Fungi (Basel)">
        <title>Virulence traits and population genomics of the black yeast Aureobasidium melanogenum.</title>
        <authorList>
            <person name="Cernosa A."/>
            <person name="Sun X."/>
            <person name="Gostincar C."/>
            <person name="Fang C."/>
            <person name="Gunde-Cimerman N."/>
            <person name="Song Z."/>
        </authorList>
    </citation>
    <scope>NUCLEOTIDE SEQUENCE</scope>
    <source>
        <strain evidence="7">EXF-9911</strain>
    </source>
</reference>
<dbReference type="Gene3D" id="2.40.70.10">
    <property type="entry name" value="Acid Proteases"/>
    <property type="match status" value="2"/>
</dbReference>
<dbReference type="Pfam" id="PF00026">
    <property type="entry name" value="Asp"/>
    <property type="match status" value="1"/>
</dbReference>
<dbReference type="PRINTS" id="PR00792">
    <property type="entry name" value="PEPSIN"/>
</dbReference>
<evidence type="ECO:0000256" key="2">
    <source>
        <dbReference type="ARBA" id="ARBA00022750"/>
    </source>
</evidence>
<accession>A0A9P8EQX0</accession>
<evidence type="ECO:0000256" key="5">
    <source>
        <dbReference type="SAM" id="SignalP"/>
    </source>
</evidence>
<evidence type="ECO:0000259" key="6">
    <source>
        <dbReference type="PROSITE" id="PS51767"/>
    </source>
</evidence>
<dbReference type="SUPFAM" id="SSF50630">
    <property type="entry name" value="Acid proteases"/>
    <property type="match status" value="1"/>
</dbReference>
<evidence type="ECO:0000256" key="3">
    <source>
        <dbReference type="PIRSR" id="PIRSR601461-1"/>
    </source>
</evidence>
<feature type="domain" description="Peptidase A1" evidence="6">
    <location>
        <begin position="44"/>
        <end position="403"/>
    </location>
</feature>
<gene>
    <name evidence="7" type="ORF">KCU76_g4192</name>
</gene>
<feature type="signal peptide" evidence="5">
    <location>
        <begin position="1"/>
        <end position="23"/>
    </location>
</feature>
<dbReference type="GO" id="GO:0006508">
    <property type="term" value="P:proteolysis"/>
    <property type="evidence" value="ECO:0007669"/>
    <property type="project" value="UniProtKB-KW"/>
</dbReference>
<evidence type="ECO:0000313" key="8">
    <source>
        <dbReference type="Proteomes" id="UP000779574"/>
    </source>
</evidence>
<dbReference type="InterPro" id="IPR021109">
    <property type="entry name" value="Peptidase_aspartic_dom_sf"/>
</dbReference>
<comment type="similarity">
    <text evidence="1 4">Belongs to the peptidase A1 family.</text>
</comment>
<evidence type="ECO:0000256" key="4">
    <source>
        <dbReference type="RuleBase" id="RU000454"/>
    </source>
</evidence>
<dbReference type="PROSITE" id="PS51767">
    <property type="entry name" value="PEPTIDASE_A1"/>
    <property type="match status" value="1"/>
</dbReference>
<dbReference type="EMBL" id="JAHFXF010000119">
    <property type="protein sequence ID" value="KAG9695847.1"/>
    <property type="molecule type" value="Genomic_DNA"/>
</dbReference>
<name>A0A9P8EQX0_AURME</name>
<keyword evidence="2 4" id="KW-0064">Aspartyl protease</keyword>
<protein>
    <submittedName>
        <fullName evidence="7">Acid protease</fullName>
    </submittedName>
</protein>
<feature type="chain" id="PRO_5040300811" evidence="5">
    <location>
        <begin position="24"/>
        <end position="521"/>
    </location>
</feature>
<dbReference type="OrthoDB" id="771136at2759"/>
<dbReference type="PANTHER" id="PTHR47966:SF65">
    <property type="entry name" value="ASPARTIC-TYPE ENDOPEPTIDASE"/>
    <property type="match status" value="1"/>
</dbReference>
<dbReference type="AlphaFoldDB" id="A0A9P8EQX0"/>
<keyword evidence="4" id="KW-0378">Hydrolase</keyword>
<reference evidence="7" key="2">
    <citation type="submission" date="2021-08" db="EMBL/GenBank/DDBJ databases">
        <authorList>
            <person name="Gostincar C."/>
            <person name="Sun X."/>
            <person name="Song Z."/>
            <person name="Gunde-Cimerman N."/>
        </authorList>
    </citation>
    <scope>NUCLEOTIDE SEQUENCE</scope>
    <source>
        <strain evidence="7">EXF-9911</strain>
    </source>
</reference>
<proteinExistence type="inferred from homology"/>
<comment type="caution">
    <text evidence="7">The sequence shown here is derived from an EMBL/GenBank/DDBJ whole genome shotgun (WGS) entry which is preliminary data.</text>
</comment>
<dbReference type="InterPro" id="IPR033121">
    <property type="entry name" value="PEPTIDASE_A1"/>
</dbReference>
<dbReference type="PANTHER" id="PTHR47966">
    <property type="entry name" value="BETA-SITE APP-CLEAVING ENZYME, ISOFORM A-RELATED"/>
    <property type="match status" value="1"/>
</dbReference>
<sequence>MELFVKILSYLSLLFCCVRAAISHPNTVELALTTSFDNQDGNEYYVNFTVGTPGQLQTVLIDTGSSNTAIVSSNASFCRTLDCAGGTFDSSKSSTFETTKPEALRQYYLDGTYLNGDYFTDVVQMNDLQITNFSMGLGNKFNMTFQPYTGTLGLGYSSHMAHVWKKNQPKVTLPPSFVEALVQAGAISSRLYSIYLNTLDWYGSILFGGLDTEKYEGPLTTLNFFPGADGVVDNFYLRLESVKMYPHDGPNQTVVQSAKDRTFITVLDTGTPGWELPTSAYYKVLGYAGVELADGAYPGSGIDDDGFVRPCADVARGLDNTTRFEITFTGYGTNTATLNLELADLFTPLTSKDGSAMTDRFGRAMCWLRVTEAPASDFLITSSGVMRAGYWIFDLDNGQVSLAQAKLRANSSNVVQVEAGADGLRKAVHDLRSDTQKADIEGPKSTSMAYSISTANSTVGYATGTEAYPTATGTTRYFDHDPPKPRSNALMRRSESAATAIRNPCWPVAACFVIALMLVVL</sequence>